<proteinExistence type="predicted"/>
<protein>
    <submittedName>
        <fullName evidence="8">Class I SAM-dependent methyltransferase</fullName>
    </submittedName>
</protein>
<dbReference type="PANTHER" id="PTHR47816">
    <property type="entry name" value="RIBOSOMAL RNA SMALL SUBUNIT METHYLTRANSFERASE C"/>
    <property type="match status" value="1"/>
</dbReference>
<keyword evidence="4 8" id="KW-0808">Transferase</keyword>
<evidence type="ECO:0000259" key="7">
    <source>
        <dbReference type="Pfam" id="PF05175"/>
    </source>
</evidence>
<keyword evidence="3 8" id="KW-0489">Methyltransferase</keyword>
<evidence type="ECO:0000256" key="5">
    <source>
        <dbReference type="ARBA" id="ARBA00022691"/>
    </source>
</evidence>
<organism evidence="8 9">
    <name type="scientific">Pseudoxanthomonas winnipegensis</name>
    <dbReference type="NCBI Taxonomy" id="2480810"/>
    <lineage>
        <taxon>Bacteria</taxon>
        <taxon>Pseudomonadati</taxon>
        <taxon>Pseudomonadota</taxon>
        <taxon>Gammaproteobacteria</taxon>
        <taxon>Lysobacterales</taxon>
        <taxon>Lysobacteraceae</taxon>
        <taxon>Pseudoxanthomonas</taxon>
    </lineage>
</organism>
<accession>A0A4Q8L6I2</accession>
<name>A0A4Q8L6I2_9GAMM</name>
<dbReference type="SUPFAM" id="SSF53335">
    <property type="entry name" value="S-adenosyl-L-methionine-dependent methyltransferases"/>
    <property type="match status" value="1"/>
</dbReference>
<dbReference type="GO" id="GO:0032259">
    <property type="term" value="P:methylation"/>
    <property type="evidence" value="ECO:0007669"/>
    <property type="project" value="UniProtKB-KW"/>
</dbReference>
<evidence type="ECO:0000313" key="9">
    <source>
        <dbReference type="Proteomes" id="UP000292627"/>
    </source>
</evidence>
<dbReference type="InterPro" id="IPR029063">
    <property type="entry name" value="SAM-dependent_MTases_sf"/>
</dbReference>
<evidence type="ECO:0000256" key="6">
    <source>
        <dbReference type="SAM" id="MobiDB-lite"/>
    </source>
</evidence>
<dbReference type="Gene3D" id="3.40.50.150">
    <property type="entry name" value="Vaccinia Virus protein VP39"/>
    <property type="match status" value="2"/>
</dbReference>
<keyword evidence="5" id="KW-0949">S-adenosyl-L-methionine</keyword>
<keyword evidence="2" id="KW-0698">rRNA processing</keyword>
<reference evidence="8 9" key="1">
    <citation type="submission" date="2019-02" db="EMBL/GenBank/DDBJ databases">
        <title>WGS of Pseudoxanthomonas species novum from clinical isolates.</title>
        <authorList>
            <person name="Bernier A.-M."/>
            <person name="Bernard K."/>
            <person name="Vachon A."/>
        </authorList>
    </citation>
    <scope>NUCLEOTIDE SEQUENCE [LARGE SCALE GENOMIC DNA]</scope>
    <source>
        <strain evidence="8 9">NML171200</strain>
    </source>
</reference>
<keyword evidence="1" id="KW-0963">Cytoplasm</keyword>
<evidence type="ECO:0000256" key="3">
    <source>
        <dbReference type="ARBA" id="ARBA00022603"/>
    </source>
</evidence>
<evidence type="ECO:0000313" key="8">
    <source>
        <dbReference type="EMBL" id="TAA23371.1"/>
    </source>
</evidence>
<evidence type="ECO:0000256" key="1">
    <source>
        <dbReference type="ARBA" id="ARBA00022490"/>
    </source>
</evidence>
<dbReference type="PROSITE" id="PS00092">
    <property type="entry name" value="N6_MTASE"/>
    <property type="match status" value="1"/>
</dbReference>
<dbReference type="InterPro" id="IPR002052">
    <property type="entry name" value="DNA_methylase_N6_adenine_CS"/>
</dbReference>
<dbReference type="GO" id="GO:0006364">
    <property type="term" value="P:rRNA processing"/>
    <property type="evidence" value="ECO:0007669"/>
    <property type="project" value="UniProtKB-KW"/>
</dbReference>
<dbReference type="EMBL" id="SHMC01000006">
    <property type="protein sequence ID" value="TAA23371.1"/>
    <property type="molecule type" value="Genomic_DNA"/>
</dbReference>
<dbReference type="GO" id="GO:0008757">
    <property type="term" value="F:S-adenosylmethionine-dependent methyltransferase activity"/>
    <property type="evidence" value="ECO:0007669"/>
    <property type="project" value="InterPro"/>
</dbReference>
<gene>
    <name evidence="8" type="ORF">EA660_14780</name>
</gene>
<dbReference type="OrthoDB" id="9816072at2"/>
<feature type="domain" description="Methyltransferase small" evidence="7">
    <location>
        <begin position="207"/>
        <end position="375"/>
    </location>
</feature>
<dbReference type="InterPro" id="IPR007848">
    <property type="entry name" value="Small_mtfrase_dom"/>
</dbReference>
<dbReference type="GO" id="GO:0008170">
    <property type="term" value="F:N-methyltransferase activity"/>
    <property type="evidence" value="ECO:0007669"/>
    <property type="project" value="UniProtKB-ARBA"/>
</dbReference>
<evidence type="ECO:0000256" key="4">
    <source>
        <dbReference type="ARBA" id="ARBA00022679"/>
    </source>
</evidence>
<dbReference type="InterPro" id="IPR046977">
    <property type="entry name" value="RsmC/RlmG"/>
</dbReference>
<dbReference type="CDD" id="cd02440">
    <property type="entry name" value="AdoMet_MTases"/>
    <property type="match status" value="1"/>
</dbReference>
<evidence type="ECO:0000256" key="2">
    <source>
        <dbReference type="ARBA" id="ARBA00022552"/>
    </source>
</evidence>
<sequence length="382" mass="40680">MGAPGRWPSHVQAGEEGPGIGTHSRISGSSVVARSVVSSDLPLDALAHALQSGALADASGDALFLRARAGLALRALQRMTLRCEQSFRPDFDALDREGYGAEPQLALAAQSPLVLALPPRQKEEARALLARMVAHCAPGGRIVASVANDEGARSVEKDLARLTGLGGSIAKHHCRVFWSPPLDGSHDAALLEQWRQLDGVRPILGGRFQSRPGVFAWDRIDPASQLLADALPANLRGSAADLGSGWGFLADALLTRCAGIASLDLFEAEQRALALAERNLAPHAARVALGFHWHDVAAGLPRKYDVIVSNPPFHALARGERPDIGRRFIEVAASSLNRNGQLWLVANRHLPYEAVLEARFEQVRVAAESAGFKVIAATGARA</sequence>
<dbReference type="GO" id="GO:0003676">
    <property type="term" value="F:nucleic acid binding"/>
    <property type="evidence" value="ECO:0007669"/>
    <property type="project" value="InterPro"/>
</dbReference>
<dbReference type="PANTHER" id="PTHR47816:SF4">
    <property type="entry name" value="RIBOSOMAL RNA SMALL SUBUNIT METHYLTRANSFERASE C"/>
    <property type="match status" value="1"/>
</dbReference>
<feature type="region of interest" description="Disordered" evidence="6">
    <location>
        <begin position="1"/>
        <end position="26"/>
    </location>
</feature>
<dbReference type="AlphaFoldDB" id="A0A4Q8L6I2"/>
<dbReference type="Proteomes" id="UP000292627">
    <property type="component" value="Unassembled WGS sequence"/>
</dbReference>
<dbReference type="Pfam" id="PF05175">
    <property type="entry name" value="MTS"/>
    <property type="match status" value="1"/>
</dbReference>
<comment type="caution">
    <text evidence="8">The sequence shown here is derived from an EMBL/GenBank/DDBJ whole genome shotgun (WGS) entry which is preliminary data.</text>
</comment>